<feature type="chain" id="PRO_5003256412" evidence="1">
    <location>
        <begin position="22"/>
        <end position="381"/>
    </location>
</feature>
<gene>
    <name evidence="2" type="ordered locus">SpiBuddy_1176</name>
</gene>
<organism evidence="2 3">
    <name type="scientific">Sphaerochaeta globosa (strain ATCC BAA-1886 / DSM 22777 / Buddy)</name>
    <name type="common">Spirochaeta sp. (strain Buddy)</name>
    <dbReference type="NCBI Taxonomy" id="158189"/>
    <lineage>
        <taxon>Bacteria</taxon>
        <taxon>Pseudomonadati</taxon>
        <taxon>Spirochaetota</taxon>
        <taxon>Spirochaetia</taxon>
        <taxon>Spirochaetales</taxon>
        <taxon>Sphaerochaetaceae</taxon>
        <taxon>Sphaerochaeta</taxon>
    </lineage>
</organism>
<keyword evidence="1" id="KW-0732">Signal</keyword>
<name>F0RVK9_SPHGB</name>
<evidence type="ECO:0000256" key="1">
    <source>
        <dbReference type="SAM" id="SignalP"/>
    </source>
</evidence>
<sequence>MRAKLILVVLLSSVVFPHLFAAVVATYVPESQITLEIAPGPFTSDTVLGAKLGTFIITSTTGEIYTPSLVNIGEASDGIQVTGLMKDYQNGPFVQNTNTFYIISAAYPSGLGGEPVLQTLYNNLWPIIDWDSNTITQSVFYVEMYLVNTNKTNRNAQSLWRKAQFFKLDSPYLLPSGFNPRFSVAVAMDEDTNLGSYTNDDGTVNEVEGDYVVTDSVDGPDSTPIIGSGGYTNPDDPGSPGFYYGDVPLFPTFYFNFFEPEVSFSLESAFGSGKVTVNQAIIQVDNGVAGDTYTKNLTFTDTSTATSFQLFPSIGSASPIDYQLYLDNDPITKGTPFLWQNINPGLNAKDLMIGGINESDVINKVSGTYSGTITVTISTPN</sequence>
<dbReference type="AlphaFoldDB" id="F0RVK9"/>
<proteinExistence type="predicted"/>
<dbReference type="HOGENOM" id="CLU_690590_0_0_12"/>
<reference evidence="3" key="1">
    <citation type="submission" date="2011-02" db="EMBL/GenBank/DDBJ databases">
        <title>Complete sequence of Spirochaeta sp. Buddy.</title>
        <authorList>
            <person name="Lucas S."/>
            <person name="Copeland A."/>
            <person name="Lapidus A."/>
            <person name="Cheng J.-F."/>
            <person name="Goodwin L."/>
            <person name="Pitluck S."/>
            <person name="Zeytun A."/>
            <person name="Detter J.C."/>
            <person name="Han C."/>
            <person name="Tapia R."/>
            <person name="Land M."/>
            <person name="Hauser L."/>
            <person name="Kyrpides N."/>
            <person name="Ivanova N."/>
            <person name="Mikhailova N."/>
            <person name="Pagani I."/>
            <person name="Ritalahti K.M."/>
            <person name="Loeffler F.E."/>
            <person name="Woyke T."/>
        </authorList>
    </citation>
    <scope>NUCLEOTIDE SEQUENCE [LARGE SCALE GENOMIC DNA]</scope>
    <source>
        <strain evidence="3">ATCC BAA-1886 / DSM 22777 / Buddy</strain>
    </source>
</reference>
<dbReference type="RefSeq" id="WP_013606852.1">
    <property type="nucleotide sequence ID" value="NC_015152.1"/>
</dbReference>
<evidence type="ECO:0000313" key="3">
    <source>
        <dbReference type="Proteomes" id="UP000008466"/>
    </source>
</evidence>
<dbReference type="KEGG" id="sbu:SpiBuddy_1176"/>
<dbReference type="Proteomes" id="UP000008466">
    <property type="component" value="Chromosome"/>
</dbReference>
<dbReference type="EMBL" id="CP002541">
    <property type="protein sequence ID" value="ADY13001.1"/>
    <property type="molecule type" value="Genomic_DNA"/>
</dbReference>
<protein>
    <submittedName>
        <fullName evidence="2">Uncharacterized protein</fullName>
    </submittedName>
</protein>
<accession>F0RVK9</accession>
<evidence type="ECO:0000313" key="2">
    <source>
        <dbReference type="EMBL" id="ADY13001.1"/>
    </source>
</evidence>
<feature type="signal peptide" evidence="1">
    <location>
        <begin position="1"/>
        <end position="21"/>
    </location>
</feature>
<keyword evidence="3" id="KW-1185">Reference proteome</keyword>